<dbReference type="SMART" id="SM00332">
    <property type="entry name" value="PP2Cc"/>
    <property type="match status" value="1"/>
</dbReference>
<feature type="domain" description="PPM-type phosphatase" evidence="1">
    <location>
        <begin position="3"/>
        <end position="240"/>
    </location>
</feature>
<gene>
    <name evidence="2" type="ORF">FYJ83_05345</name>
</gene>
<name>A0A6N7XFS9_9FIRM</name>
<comment type="caution">
    <text evidence="2">The sequence shown here is derived from an EMBL/GenBank/DDBJ whole genome shotgun (WGS) entry which is preliminary data.</text>
</comment>
<dbReference type="AlphaFoldDB" id="A0A6N7XFS9"/>
<protein>
    <submittedName>
        <fullName evidence="2">SpoIIE family protein phosphatase</fullName>
    </submittedName>
</protein>
<dbReference type="EMBL" id="VUNQ01000008">
    <property type="protein sequence ID" value="MSU00891.1"/>
    <property type="molecule type" value="Genomic_DNA"/>
</dbReference>
<dbReference type="Pfam" id="PF13672">
    <property type="entry name" value="PP2C_2"/>
    <property type="match status" value="1"/>
</dbReference>
<evidence type="ECO:0000313" key="2">
    <source>
        <dbReference type="EMBL" id="MSU00891.1"/>
    </source>
</evidence>
<evidence type="ECO:0000259" key="1">
    <source>
        <dbReference type="PROSITE" id="PS51746"/>
    </source>
</evidence>
<organism evidence="2 3">
    <name type="scientific">Tissierella pigra</name>
    <dbReference type="NCBI Taxonomy" id="2607614"/>
    <lineage>
        <taxon>Bacteria</taxon>
        <taxon>Bacillati</taxon>
        <taxon>Bacillota</taxon>
        <taxon>Tissierellia</taxon>
        <taxon>Tissierellales</taxon>
        <taxon>Tissierellaceae</taxon>
        <taxon>Tissierella</taxon>
    </lineage>
</organism>
<dbReference type="InterPro" id="IPR001932">
    <property type="entry name" value="PPM-type_phosphatase-like_dom"/>
</dbReference>
<dbReference type="PROSITE" id="PS51746">
    <property type="entry name" value="PPM_2"/>
    <property type="match status" value="1"/>
</dbReference>
<dbReference type="SUPFAM" id="SSF81606">
    <property type="entry name" value="PP2C-like"/>
    <property type="match status" value="1"/>
</dbReference>
<dbReference type="Gene3D" id="3.60.40.10">
    <property type="entry name" value="PPM-type phosphatase domain"/>
    <property type="match status" value="1"/>
</dbReference>
<dbReference type="Proteomes" id="UP000469523">
    <property type="component" value="Unassembled WGS sequence"/>
</dbReference>
<evidence type="ECO:0000313" key="3">
    <source>
        <dbReference type="Proteomes" id="UP000469523"/>
    </source>
</evidence>
<accession>A0A6N7XFS9</accession>
<reference evidence="2 3" key="1">
    <citation type="submission" date="2019-09" db="EMBL/GenBank/DDBJ databases">
        <title>In-depth cultivation of the pig gut microbiome towards novel bacterial diversity and tailored functional studies.</title>
        <authorList>
            <person name="Wylensek D."/>
            <person name="Hitch T.C.A."/>
            <person name="Clavel T."/>
        </authorList>
    </citation>
    <scope>NUCLEOTIDE SEQUENCE [LARGE SCALE GENOMIC DNA]</scope>
    <source>
        <strain evidence="2 3">WCA3-693-APC-4?</strain>
    </source>
</reference>
<dbReference type="InterPro" id="IPR036457">
    <property type="entry name" value="PPM-type-like_dom_sf"/>
</dbReference>
<dbReference type="SMART" id="SM00331">
    <property type="entry name" value="PP2C_SIG"/>
    <property type="match status" value="1"/>
</dbReference>
<sequence length="240" mass="26794">MEYYGLTEVGASGINADSYYISQDEKIFAIADGASGAFDKVGAGVICMNVIKELNYYSSGLKPQEYILHCINEANNRLIKKSQEDGYLSFGTMTMAVVDEGRLNIGAVGDSPAFLIQGNQIRKIIKPKKRYAKLIELGILTEEEIDKAISSIPCEMWSMFDNFLPMVIPQIAVEEYLISQNDILIICTDGVSDWIDEDEFLDILRDSSSIEQGCKKFFSIVNERCPANRLDDKTIIVVQV</sequence>
<keyword evidence="3" id="KW-1185">Reference proteome</keyword>
<proteinExistence type="predicted"/>
<dbReference type="RefSeq" id="WP_154439312.1">
    <property type="nucleotide sequence ID" value="NZ_VUNQ01000008.1"/>
</dbReference>